<protein>
    <submittedName>
        <fullName evidence="2">Uncharacterized protein</fullName>
    </submittedName>
</protein>
<sequence length="77" mass="8940">MFRSTNDRPARSTATSRGSDVSPTAFLVEVVGKPLSRLQMSGLILTELIHWFRIHWHPYWYQLYVTIKLGRAAHNRT</sequence>
<gene>
    <name evidence="2" type="ORF">MUK42_35173</name>
</gene>
<proteinExistence type="predicted"/>
<dbReference type="EMBL" id="CP097506">
    <property type="protein sequence ID" value="URD95738.1"/>
    <property type="molecule type" value="Genomic_DNA"/>
</dbReference>
<organism evidence="2 3">
    <name type="scientific">Musa troglodytarum</name>
    <name type="common">fe'i banana</name>
    <dbReference type="NCBI Taxonomy" id="320322"/>
    <lineage>
        <taxon>Eukaryota</taxon>
        <taxon>Viridiplantae</taxon>
        <taxon>Streptophyta</taxon>
        <taxon>Embryophyta</taxon>
        <taxon>Tracheophyta</taxon>
        <taxon>Spermatophyta</taxon>
        <taxon>Magnoliopsida</taxon>
        <taxon>Liliopsida</taxon>
        <taxon>Zingiberales</taxon>
        <taxon>Musaceae</taxon>
        <taxon>Musa</taxon>
    </lineage>
</organism>
<reference evidence="2" key="1">
    <citation type="submission" date="2022-05" db="EMBL/GenBank/DDBJ databases">
        <title>The Musa troglodytarum L. genome provides insights into the mechanism of non-climacteric behaviour and enrichment of carotenoids.</title>
        <authorList>
            <person name="Wang J."/>
        </authorList>
    </citation>
    <scope>NUCLEOTIDE SEQUENCE</scope>
    <source>
        <tissue evidence="2">Leaf</tissue>
    </source>
</reference>
<name>A0A9E7FHL8_9LILI</name>
<dbReference type="AlphaFoldDB" id="A0A9E7FHL8"/>
<keyword evidence="3" id="KW-1185">Reference proteome</keyword>
<feature type="compositionally biased region" description="Basic and acidic residues" evidence="1">
    <location>
        <begin position="1"/>
        <end position="10"/>
    </location>
</feature>
<accession>A0A9E7FHL8</accession>
<evidence type="ECO:0000256" key="1">
    <source>
        <dbReference type="SAM" id="MobiDB-lite"/>
    </source>
</evidence>
<evidence type="ECO:0000313" key="2">
    <source>
        <dbReference type="EMBL" id="URD95738.1"/>
    </source>
</evidence>
<feature type="region of interest" description="Disordered" evidence="1">
    <location>
        <begin position="1"/>
        <end position="20"/>
    </location>
</feature>
<dbReference type="Proteomes" id="UP001055439">
    <property type="component" value="Chromosome 4"/>
</dbReference>
<evidence type="ECO:0000313" key="3">
    <source>
        <dbReference type="Proteomes" id="UP001055439"/>
    </source>
</evidence>